<comment type="caution">
    <text evidence="1">The sequence shown here is derived from an EMBL/GenBank/DDBJ whole genome shotgun (WGS) entry which is preliminary data.</text>
</comment>
<proteinExistence type="predicted"/>
<reference evidence="1 2" key="1">
    <citation type="submission" date="2015-11" db="EMBL/GenBank/DDBJ databases">
        <title>Draft Genome Sequence of the Strain BR 10303 (Bradyrhizobium sp.) isolated from nodules of Centrolobium paraense.</title>
        <authorList>
            <person name="Zelli J.E."/>
            <person name="Simoes-Araujo J.L."/>
            <person name="Barauna A.C."/>
            <person name="Silva K."/>
        </authorList>
    </citation>
    <scope>NUCLEOTIDE SEQUENCE [LARGE SCALE GENOMIC DNA]</scope>
    <source>
        <strain evidence="1 2">BR 10303</strain>
    </source>
</reference>
<sequence length="79" mass="8872">MQPGTIVLVVQFEPTLRRLAPRSAARVPQYMSRAMQARLVIEALEFKGLLEGKTDQDAPAIFIDEVATRRIIPEISHLT</sequence>
<organism evidence="1 2">
    <name type="scientific">Bradyrhizobium macuxiense</name>
    <dbReference type="NCBI Taxonomy" id="1755647"/>
    <lineage>
        <taxon>Bacteria</taxon>
        <taxon>Pseudomonadati</taxon>
        <taxon>Pseudomonadota</taxon>
        <taxon>Alphaproteobacteria</taxon>
        <taxon>Hyphomicrobiales</taxon>
        <taxon>Nitrobacteraceae</taxon>
        <taxon>Bradyrhizobium</taxon>
    </lineage>
</organism>
<accession>A0A109JBW7</accession>
<keyword evidence="2" id="KW-1185">Reference proteome</keyword>
<protein>
    <submittedName>
        <fullName evidence="1">Uncharacterized protein</fullName>
    </submittedName>
</protein>
<evidence type="ECO:0000313" key="2">
    <source>
        <dbReference type="Proteomes" id="UP000057737"/>
    </source>
</evidence>
<name>A0A109JBW7_9BRAD</name>
<dbReference type="EMBL" id="LNCU01000119">
    <property type="protein sequence ID" value="KWV46018.1"/>
    <property type="molecule type" value="Genomic_DNA"/>
</dbReference>
<dbReference type="AlphaFoldDB" id="A0A109JBW7"/>
<gene>
    <name evidence="1" type="ORF">AS156_22150</name>
</gene>
<evidence type="ECO:0000313" key="1">
    <source>
        <dbReference type="EMBL" id="KWV46018.1"/>
    </source>
</evidence>
<dbReference type="Proteomes" id="UP000057737">
    <property type="component" value="Unassembled WGS sequence"/>
</dbReference>